<dbReference type="Gramene" id="rna21346">
    <property type="protein sequence ID" value="RHN59334.1"/>
    <property type="gene ID" value="gene21346"/>
</dbReference>
<evidence type="ECO:0000313" key="5">
    <source>
        <dbReference type="EMBL" id="AES87403.1"/>
    </source>
</evidence>
<evidence type="ECO:0000313" key="6">
    <source>
        <dbReference type="EMBL" id="AFK36009.1"/>
    </source>
</evidence>
<dbReference type="PaxDb" id="3880-AES87403"/>
<evidence type="ECO:0000313" key="8">
    <source>
        <dbReference type="EnsemblPlants" id="AES87403"/>
    </source>
</evidence>
<evidence type="ECO:0000313" key="9">
    <source>
        <dbReference type="Proteomes" id="UP000002051"/>
    </source>
</evidence>
<dbReference type="ExpressionAtlas" id="G7JH00">
    <property type="expression patterns" value="differential"/>
</dbReference>
<proteinExistence type="evidence at transcript level"/>
<dbReference type="Proteomes" id="UP000002051">
    <property type="component" value="Chromosome 4"/>
</dbReference>
<evidence type="ECO:0000313" key="7">
    <source>
        <dbReference type="EMBL" id="RHN59334.1"/>
    </source>
</evidence>
<keyword evidence="9" id="KW-1185">Reference proteome</keyword>
<feature type="chain" id="PRO_5014572894" evidence="3">
    <location>
        <begin position="29"/>
        <end position="145"/>
    </location>
</feature>
<keyword evidence="1" id="KW-0960">Knottin</keyword>
<feature type="domain" description="Albumin I chain a" evidence="4">
    <location>
        <begin position="80"/>
        <end position="124"/>
    </location>
</feature>
<accession>G7JH00</accession>
<dbReference type="EnsemblPlants" id="AES87403">
    <property type="protein sequence ID" value="AES87403"/>
    <property type="gene ID" value="MTR_4g026590"/>
</dbReference>
<evidence type="ECO:0000256" key="2">
    <source>
        <dbReference type="ARBA" id="ARBA00023157"/>
    </source>
</evidence>
<dbReference type="Proteomes" id="UP000265566">
    <property type="component" value="Chromosome 4"/>
</dbReference>
<dbReference type="AlphaFoldDB" id="G7JH00"/>
<name>G7JH00_MEDTR</name>
<gene>
    <name evidence="8" type="primary">11429695</name>
    <name evidence="5" type="ordered locus">MTR_4g026590</name>
    <name evidence="7" type="ORF">MtrunA17_Chr4g0012121</name>
</gene>
<dbReference type="OMA" id="ACESHLC"/>
<organism evidence="5 9">
    <name type="scientific">Medicago truncatula</name>
    <name type="common">Barrel medic</name>
    <name type="synonym">Medicago tribuloides</name>
    <dbReference type="NCBI Taxonomy" id="3880"/>
    <lineage>
        <taxon>Eukaryota</taxon>
        <taxon>Viridiplantae</taxon>
        <taxon>Streptophyta</taxon>
        <taxon>Embryophyta</taxon>
        <taxon>Tracheophyta</taxon>
        <taxon>Spermatophyta</taxon>
        <taxon>Magnoliopsida</taxon>
        <taxon>eudicotyledons</taxon>
        <taxon>Gunneridae</taxon>
        <taxon>Pentapetalae</taxon>
        <taxon>rosids</taxon>
        <taxon>fabids</taxon>
        <taxon>Fabales</taxon>
        <taxon>Fabaceae</taxon>
        <taxon>Papilionoideae</taxon>
        <taxon>50 kb inversion clade</taxon>
        <taxon>NPAAA clade</taxon>
        <taxon>Hologalegina</taxon>
        <taxon>IRL clade</taxon>
        <taxon>Trifolieae</taxon>
        <taxon>Medicago</taxon>
    </lineage>
</organism>
<dbReference type="InterPro" id="IPR032000">
    <property type="entry name" value="Albumin_I_a"/>
</dbReference>
<dbReference type="OrthoDB" id="1432817at2759"/>
<protein>
    <submittedName>
        <fullName evidence="5">Leginsulin/Albumin-1</fullName>
    </submittedName>
    <submittedName>
        <fullName evidence="7">Putative albumin I chain a</fullName>
    </submittedName>
</protein>
<reference evidence="5 9" key="1">
    <citation type="journal article" date="2011" name="Nature">
        <title>The Medicago genome provides insight into the evolution of rhizobial symbioses.</title>
        <authorList>
            <person name="Young N.D."/>
            <person name="Debelle F."/>
            <person name="Oldroyd G.E."/>
            <person name="Geurts R."/>
            <person name="Cannon S.B."/>
            <person name="Udvardi M.K."/>
            <person name="Benedito V.A."/>
            <person name="Mayer K.F."/>
            <person name="Gouzy J."/>
            <person name="Schoof H."/>
            <person name="Van de Peer Y."/>
            <person name="Proost S."/>
            <person name="Cook D.R."/>
            <person name="Meyers B.C."/>
            <person name="Spannagl M."/>
            <person name="Cheung F."/>
            <person name="De Mita S."/>
            <person name="Krishnakumar V."/>
            <person name="Gundlach H."/>
            <person name="Zhou S."/>
            <person name="Mudge J."/>
            <person name="Bharti A.K."/>
            <person name="Murray J.D."/>
            <person name="Naoumkina M.A."/>
            <person name="Rosen B."/>
            <person name="Silverstein K.A."/>
            <person name="Tang H."/>
            <person name="Rombauts S."/>
            <person name="Zhao P.X."/>
            <person name="Zhou P."/>
            <person name="Barbe V."/>
            <person name="Bardou P."/>
            <person name="Bechner M."/>
            <person name="Bellec A."/>
            <person name="Berger A."/>
            <person name="Berges H."/>
            <person name="Bidwell S."/>
            <person name="Bisseling T."/>
            <person name="Choisne N."/>
            <person name="Couloux A."/>
            <person name="Denny R."/>
            <person name="Deshpande S."/>
            <person name="Dai X."/>
            <person name="Doyle J.J."/>
            <person name="Dudez A.M."/>
            <person name="Farmer A.D."/>
            <person name="Fouteau S."/>
            <person name="Franken C."/>
            <person name="Gibelin C."/>
            <person name="Gish J."/>
            <person name="Goldstein S."/>
            <person name="Gonzalez A.J."/>
            <person name="Green P.J."/>
            <person name="Hallab A."/>
            <person name="Hartog M."/>
            <person name="Hua A."/>
            <person name="Humphray S.J."/>
            <person name="Jeong D.H."/>
            <person name="Jing Y."/>
            <person name="Jocker A."/>
            <person name="Kenton S.M."/>
            <person name="Kim D.J."/>
            <person name="Klee K."/>
            <person name="Lai H."/>
            <person name="Lang C."/>
            <person name="Lin S."/>
            <person name="Macmil S.L."/>
            <person name="Magdelenat G."/>
            <person name="Matthews L."/>
            <person name="McCorrison J."/>
            <person name="Monaghan E.L."/>
            <person name="Mun J.H."/>
            <person name="Najar F.Z."/>
            <person name="Nicholson C."/>
            <person name="Noirot C."/>
            <person name="O'Bleness M."/>
            <person name="Paule C.R."/>
            <person name="Poulain J."/>
            <person name="Prion F."/>
            <person name="Qin B."/>
            <person name="Qu C."/>
            <person name="Retzel E.F."/>
            <person name="Riddle C."/>
            <person name="Sallet E."/>
            <person name="Samain S."/>
            <person name="Samson N."/>
            <person name="Sanders I."/>
            <person name="Saurat O."/>
            <person name="Scarpelli C."/>
            <person name="Schiex T."/>
            <person name="Segurens B."/>
            <person name="Severin A.J."/>
            <person name="Sherrier D.J."/>
            <person name="Shi R."/>
            <person name="Sims S."/>
            <person name="Singer S.R."/>
            <person name="Sinharoy S."/>
            <person name="Sterck L."/>
            <person name="Viollet A."/>
            <person name="Wang B.B."/>
            <person name="Wang K."/>
            <person name="Wang M."/>
            <person name="Wang X."/>
            <person name="Warfsmann J."/>
            <person name="Weissenbach J."/>
            <person name="White D.D."/>
            <person name="White J.D."/>
            <person name="Wiley G.B."/>
            <person name="Wincker P."/>
            <person name="Xing Y."/>
            <person name="Yang L."/>
            <person name="Yao Z."/>
            <person name="Ying F."/>
            <person name="Zhai J."/>
            <person name="Zhou L."/>
            <person name="Zuber A."/>
            <person name="Denarie J."/>
            <person name="Dixon R.A."/>
            <person name="May G.D."/>
            <person name="Schwartz D.C."/>
            <person name="Rogers J."/>
            <person name="Quetier F."/>
            <person name="Town C.D."/>
            <person name="Roe B.A."/>
        </authorList>
    </citation>
    <scope>NUCLEOTIDE SEQUENCE [LARGE SCALE GENOMIC DNA]</scope>
    <source>
        <strain evidence="5">A17</strain>
        <strain evidence="8 9">cv. Jemalong A17</strain>
    </source>
</reference>
<dbReference type="EMBL" id="PSQE01000004">
    <property type="protein sequence ID" value="RHN59334.1"/>
    <property type="molecule type" value="Genomic_DNA"/>
</dbReference>
<keyword evidence="3" id="KW-0732">Signal</keyword>
<evidence type="ECO:0000256" key="1">
    <source>
        <dbReference type="ARBA" id="ARBA00022854"/>
    </source>
</evidence>
<feature type="signal peptide" evidence="3">
    <location>
        <begin position="1"/>
        <end position="28"/>
    </location>
</feature>
<dbReference type="HOGENOM" id="CLU_142503_0_0_1"/>
<dbReference type="KEGG" id="mtr:11429695"/>
<dbReference type="EMBL" id="BT136214">
    <property type="protein sequence ID" value="AFK36009.1"/>
    <property type="molecule type" value="mRNA"/>
</dbReference>
<reference evidence="7" key="5">
    <citation type="journal article" date="2018" name="Nat. Plants">
        <title>Whole-genome landscape of Medicago truncatula symbiotic genes.</title>
        <authorList>
            <person name="Pecrix Y."/>
            <person name="Gamas P."/>
            <person name="Carrere S."/>
        </authorList>
    </citation>
    <scope>NUCLEOTIDE SEQUENCE</scope>
    <source>
        <tissue evidence="7">Leaves</tissue>
    </source>
</reference>
<evidence type="ECO:0000256" key="3">
    <source>
        <dbReference type="SAM" id="SignalP"/>
    </source>
</evidence>
<sequence length="145" mass="16486">MAYAKLPLLVLFLLATFFAVFPMKKVEACESHLCWAWQPDKVCYSGSEREPGCYCHPETFLNGFCRDYISEHDMMKKMEEDPNLCQSHADCKKKGSGSFCARNPNTDIKYGWCFLSGSHAQTAFRNALNSEFENLSLKMPSEVST</sequence>
<dbReference type="Pfam" id="PF16720">
    <property type="entry name" value="Albumin_I_a"/>
    <property type="match status" value="1"/>
</dbReference>
<keyword evidence="2" id="KW-1015">Disulfide bond</keyword>
<evidence type="ECO:0000259" key="4">
    <source>
        <dbReference type="Pfam" id="PF16720"/>
    </source>
</evidence>
<reference evidence="6" key="2">
    <citation type="submission" date="2012-05" db="EMBL/GenBank/DDBJ databases">
        <authorList>
            <person name="Krishnakumar V."/>
            <person name="Cheung F."/>
            <person name="Xiao Y."/>
            <person name="Chan A."/>
            <person name="Moskal W.A."/>
            <person name="Town C.D."/>
        </authorList>
    </citation>
    <scope>NUCLEOTIDE SEQUENCE</scope>
</reference>
<dbReference type="EMBL" id="CM001220">
    <property type="protein sequence ID" value="AES87403.1"/>
    <property type="molecule type" value="Genomic_DNA"/>
</dbReference>
<reference evidence="5 9" key="3">
    <citation type="journal article" date="2014" name="BMC Genomics">
        <title>An improved genome release (version Mt4.0) for the model legume Medicago truncatula.</title>
        <authorList>
            <person name="Tang H."/>
            <person name="Krishnakumar V."/>
            <person name="Bidwell S."/>
            <person name="Rosen B."/>
            <person name="Chan A."/>
            <person name="Zhou S."/>
            <person name="Gentzbittel L."/>
            <person name="Childs K.L."/>
            <person name="Yandell M."/>
            <person name="Gundlach H."/>
            <person name="Mayer K.F."/>
            <person name="Schwartz D.C."/>
            <person name="Town C.D."/>
        </authorList>
    </citation>
    <scope>GENOME REANNOTATION</scope>
    <source>
        <strain evidence="8 9">cv. Jemalong A17</strain>
    </source>
</reference>
<reference evidence="8" key="4">
    <citation type="submission" date="2015-04" db="UniProtKB">
        <authorList>
            <consortium name="EnsemblPlants"/>
        </authorList>
    </citation>
    <scope>IDENTIFICATION</scope>
    <source>
        <strain evidence="8">cv. Jemalong A17</strain>
    </source>
</reference>